<dbReference type="EMBL" id="ANJA01003015">
    <property type="protein sequence ID" value="ETO66668.1"/>
    <property type="molecule type" value="Genomic_DNA"/>
</dbReference>
<gene>
    <name evidence="1" type="ORF">F444_16248</name>
</gene>
<dbReference type="AlphaFoldDB" id="A0A080ZJ57"/>
<organism evidence="1 2">
    <name type="scientific">Phytophthora nicotianae P1976</name>
    <dbReference type="NCBI Taxonomy" id="1317066"/>
    <lineage>
        <taxon>Eukaryota</taxon>
        <taxon>Sar</taxon>
        <taxon>Stramenopiles</taxon>
        <taxon>Oomycota</taxon>
        <taxon>Peronosporomycetes</taxon>
        <taxon>Peronosporales</taxon>
        <taxon>Peronosporaceae</taxon>
        <taxon>Phytophthora</taxon>
    </lineage>
</organism>
<sequence length="603" mass="68835">MTEEAWDFSWMAAAVQSLETYEAALETAEFPSLVLAALDELLQAPEVNALQLQELTDVLLQMTVFPIDLDLPHDTVTTLHSTRDWAIQTLLDIQVAQSGDIKGDTLQPPAMSKSLQQMQNKLFVSAPCRQSDVQMELHQSLLTAVQTEEEKDILSDVLELCSTSLENDEQFLQFTEAALSGRTEALSFGSAFLQRLFDRRSVQLQGCGRRLFDALTLGSKIRVWANHLPSWRSHLQTWMLDAHREPFKPINAVLPDGWWLQDVSSDSQSDDITVVAACRRYSYLYVTFIEWCRRHVDLLSSCRSMEVVSMISTSTRQGKNAARLFNRQLLSQIPLGDVWSQCQRERVFVTLSSTLKRLQTTRSASDIVWQYEWIGILERPRLLHEALETTFSEVGASDEDDKDLSVARCAARIFGWFYSFSSTESAGEIAELLTTISSELNVPDIHSGAQWLRRSRADFGTLPILRLRVVWFWLLKSIDVEVQTPSSVSENYAASATTDVLESVEYIFRRFTPPRAKRPFQVELVTQLVVELEWRLTNINVNTKETFLKKMAPLCAWLTKIVRLMQLEEQSAHQKGTKNRYGNRRSPASDVQHLIERLEQFSR</sequence>
<protein>
    <submittedName>
        <fullName evidence="1">Uncharacterized protein</fullName>
    </submittedName>
</protein>
<evidence type="ECO:0000313" key="2">
    <source>
        <dbReference type="Proteomes" id="UP000028582"/>
    </source>
</evidence>
<evidence type="ECO:0000313" key="1">
    <source>
        <dbReference type="EMBL" id="ETO66668.1"/>
    </source>
</evidence>
<proteinExistence type="predicted"/>
<accession>A0A080ZJ57</accession>
<dbReference type="OrthoDB" id="165404at2759"/>
<comment type="caution">
    <text evidence="1">The sequence shown here is derived from an EMBL/GenBank/DDBJ whole genome shotgun (WGS) entry which is preliminary data.</text>
</comment>
<name>A0A080ZJ57_PHYNI</name>
<dbReference type="Proteomes" id="UP000028582">
    <property type="component" value="Unassembled WGS sequence"/>
</dbReference>
<reference evidence="1 2" key="1">
    <citation type="submission" date="2013-11" db="EMBL/GenBank/DDBJ databases">
        <title>The Genome Sequence of Phytophthora parasitica P1976.</title>
        <authorList>
            <consortium name="The Broad Institute Genomics Platform"/>
            <person name="Russ C."/>
            <person name="Tyler B."/>
            <person name="Panabieres F."/>
            <person name="Shan W."/>
            <person name="Tripathy S."/>
            <person name="Grunwald N."/>
            <person name="Machado M."/>
            <person name="Johnson C.S."/>
            <person name="Walker B."/>
            <person name="Young S."/>
            <person name="Zeng Q."/>
            <person name="Gargeya S."/>
            <person name="Fitzgerald M."/>
            <person name="Haas B."/>
            <person name="Abouelleil A."/>
            <person name="Allen A.W."/>
            <person name="Alvarado L."/>
            <person name="Arachchi H.M."/>
            <person name="Berlin A.M."/>
            <person name="Chapman S.B."/>
            <person name="Gainer-Dewar J."/>
            <person name="Goldberg J."/>
            <person name="Griggs A."/>
            <person name="Gujja S."/>
            <person name="Hansen M."/>
            <person name="Howarth C."/>
            <person name="Imamovic A."/>
            <person name="Ireland A."/>
            <person name="Larimer J."/>
            <person name="McCowan C."/>
            <person name="Murphy C."/>
            <person name="Pearson M."/>
            <person name="Poon T.W."/>
            <person name="Priest M."/>
            <person name="Roberts A."/>
            <person name="Saif S."/>
            <person name="Shea T."/>
            <person name="Sisk P."/>
            <person name="Sykes S."/>
            <person name="Wortman J."/>
            <person name="Nusbaum C."/>
            <person name="Birren B."/>
        </authorList>
    </citation>
    <scope>NUCLEOTIDE SEQUENCE [LARGE SCALE GENOMIC DNA]</scope>
    <source>
        <strain evidence="1 2">P1976</strain>
    </source>
</reference>